<comment type="caution">
    <text evidence="1">The sequence shown here is derived from an EMBL/GenBank/DDBJ whole genome shotgun (WGS) entry which is preliminary data.</text>
</comment>
<gene>
    <name evidence="1" type="ORF">CLHOM_13390</name>
</gene>
<dbReference type="Proteomes" id="UP000037043">
    <property type="component" value="Unassembled WGS sequence"/>
</dbReference>
<dbReference type="AlphaFoldDB" id="A0A0L6ZBG5"/>
<accession>A0A0L6ZBG5</accession>
<protein>
    <submittedName>
        <fullName evidence="1">Uncharacterized protein</fullName>
    </submittedName>
</protein>
<name>A0A0L6ZBG5_9CLOT</name>
<keyword evidence="2" id="KW-1185">Reference proteome</keyword>
<dbReference type="EMBL" id="LHUR01000018">
    <property type="protein sequence ID" value="KOA20143.1"/>
    <property type="molecule type" value="Genomic_DNA"/>
</dbReference>
<dbReference type="PATRIC" id="fig|1121318.3.peg.1352"/>
<reference evidence="2" key="1">
    <citation type="submission" date="2015-08" db="EMBL/GenBank/DDBJ databases">
        <title>Genome sequence of the strict anaerobe Clostridium homopropionicum LuHBu1 (DSM 5847T).</title>
        <authorList>
            <person name="Poehlein A."/>
            <person name="Beck M."/>
            <person name="Schiel-Bengelsdorf B."/>
            <person name="Bengelsdorf F.R."/>
            <person name="Daniel R."/>
            <person name="Duerre P."/>
        </authorList>
    </citation>
    <scope>NUCLEOTIDE SEQUENCE [LARGE SCALE GENOMIC DNA]</scope>
    <source>
        <strain evidence="2">DSM 5847</strain>
    </source>
</reference>
<proteinExistence type="predicted"/>
<evidence type="ECO:0000313" key="2">
    <source>
        <dbReference type="Proteomes" id="UP000037043"/>
    </source>
</evidence>
<evidence type="ECO:0000313" key="1">
    <source>
        <dbReference type="EMBL" id="KOA20143.1"/>
    </source>
</evidence>
<organism evidence="1 2">
    <name type="scientific">Clostridium homopropionicum DSM 5847</name>
    <dbReference type="NCBI Taxonomy" id="1121318"/>
    <lineage>
        <taxon>Bacteria</taxon>
        <taxon>Bacillati</taxon>
        <taxon>Bacillota</taxon>
        <taxon>Clostridia</taxon>
        <taxon>Eubacteriales</taxon>
        <taxon>Clostridiaceae</taxon>
        <taxon>Clostridium</taxon>
    </lineage>
</organism>
<sequence length="35" mass="3916">MISISKLAAEKFQELRKKAINPETTMIRVSFGGYG</sequence>